<organism evidence="7 8">
    <name type="scientific">Brumimicrobium glaciale</name>
    <dbReference type="NCBI Taxonomy" id="200475"/>
    <lineage>
        <taxon>Bacteria</taxon>
        <taxon>Pseudomonadati</taxon>
        <taxon>Bacteroidota</taxon>
        <taxon>Flavobacteriia</taxon>
        <taxon>Flavobacteriales</taxon>
        <taxon>Crocinitomicaceae</taxon>
        <taxon>Brumimicrobium</taxon>
    </lineage>
</organism>
<accession>A0A4Q4KP48</accession>
<evidence type="ECO:0000313" key="8">
    <source>
        <dbReference type="Proteomes" id="UP000293952"/>
    </source>
</evidence>
<evidence type="ECO:0000256" key="1">
    <source>
        <dbReference type="ARBA" id="ARBA00004651"/>
    </source>
</evidence>
<evidence type="ECO:0000313" key="7">
    <source>
        <dbReference type="EMBL" id="RYM34254.1"/>
    </source>
</evidence>
<evidence type="ECO:0000256" key="4">
    <source>
        <dbReference type="ARBA" id="ARBA00022989"/>
    </source>
</evidence>
<dbReference type="Pfam" id="PF03626">
    <property type="entry name" value="COX4_pro"/>
    <property type="match status" value="1"/>
</dbReference>
<keyword evidence="3 6" id="KW-0812">Transmembrane</keyword>
<keyword evidence="2" id="KW-1003">Cell membrane</keyword>
<dbReference type="EMBL" id="SETE01000003">
    <property type="protein sequence ID" value="RYM34254.1"/>
    <property type="molecule type" value="Genomic_DNA"/>
</dbReference>
<proteinExistence type="predicted"/>
<name>A0A4Q4KP48_9FLAO</name>
<dbReference type="GO" id="GO:0005886">
    <property type="term" value="C:plasma membrane"/>
    <property type="evidence" value="ECO:0007669"/>
    <property type="project" value="UniProtKB-SubCell"/>
</dbReference>
<keyword evidence="8" id="KW-1185">Reference proteome</keyword>
<sequence length="96" mass="11029">MRKKIWKVTLILSLVTLFEVICGLIFKQGDSFSWHAIKVIFIILTVVKAGYIVLSFMHLGDEKKAFKWIILLPYLIFIFYLIFVGLTEGAAVGMKM</sequence>
<comment type="subcellular location">
    <subcellularLocation>
        <location evidence="1">Cell membrane</location>
        <topology evidence="1">Multi-pass membrane protein</topology>
    </subcellularLocation>
</comment>
<keyword evidence="5 6" id="KW-0472">Membrane</keyword>
<gene>
    <name evidence="7" type="ORF">ERX46_07605</name>
</gene>
<reference evidence="7 8" key="1">
    <citation type="submission" date="2019-02" db="EMBL/GenBank/DDBJ databases">
        <title>Genome sequence of the sea-ice species Brumimicrobium glaciale.</title>
        <authorList>
            <person name="Bowman J.P."/>
        </authorList>
    </citation>
    <scope>NUCLEOTIDE SEQUENCE [LARGE SCALE GENOMIC DNA]</scope>
    <source>
        <strain evidence="7 8">IC156</strain>
    </source>
</reference>
<evidence type="ECO:0000256" key="6">
    <source>
        <dbReference type="SAM" id="Phobius"/>
    </source>
</evidence>
<keyword evidence="4 6" id="KW-1133">Transmembrane helix</keyword>
<feature type="transmembrane region" description="Helical" evidence="6">
    <location>
        <begin position="32"/>
        <end position="54"/>
    </location>
</feature>
<evidence type="ECO:0000256" key="3">
    <source>
        <dbReference type="ARBA" id="ARBA00022692"/>
    </source>
</evidence>
<dbReference type="AlphaFoldDB" id="A0A4Q4KP48"/>
<dbReference type="InterPro" id="IPR005171">
    <property type="entry name" value="Cyt_c_oxidase_su4_prok"/>
</dbReference>
<protein>
    <submittedName>
        <fullName evidence="7">Cytochrome C oxidase subunit IV</fullName>
    </submittedName>
</protein>
<evidence type="ECO:0000256" key="2">
    <source>
        <dbReference type="ARBA" id="ARBA00022475"/>
    </source>
</evidence>
<feature type="transmembrane region" description="Helical" evidence="6">
    <location>
        <begin position="66"/>
        <end position="86"/>
    </location>
</feature>
<comment type="caution">
    <text evidence="7">The sequence shown here is derived from an EMBL/GenBank/DDBJ whole genome shotgun (WGS) entry which is preliminary data.</text>
</comment>
<evidence type="ECO:0000256" key="5">
    <source>
        <dbReference type="ARBA" id="ARBA00023136"/>
    </source>
</evidence>
<dbReference type="Proteomes" id="UP000293952">
    <property type="component" value="Unassembled WGS sequence"/>
</dbReference>
<dbReference type="OrthoDB" id="981917at2"/>